<organism evidence="2 3">
    <name type="scientific">Pleurodeles waltl</name>
    <name type="common">Iberian ribbed newt</name>
    <dbReference type="NCBI Taxonomy" id="8319"/>
    <lineage>
        <taxon>Eukaryota</taxon>
        <taxon>Metazoa</taxon>
        <taxon>Chordata</taxon>
        <taxon>Craniata</taxon>
        <taxon>Vertebrata</taxon>
        <taxon>Euteleostomi</taxon>
        <taxon>Amphibia</taxon>
        <taxon>Batrachia</taxon>
        <taxon>Caudata</taxon>
        <taxon>Salamandroidea</taxon>
        <taxon>Salamandridae</taxon>
        <taxon>Pleurodelinae</taxon>
        <taxon>Pleurodeles</taxon>
    </lineage>
</organism>
<accession>A0AAV7M7S4</accession>
<dbReference type="EMBL" id="JANPWB010000014">
    <property type="protein sequence ID" value="KAJ1099582.1"/>
    <property type="molecule type" value="Genomic_DNA"/>
</dbReference>
<dbReference type="Proteomes" id="UP001066276">
    <property type="component" value="Chromosome 10"/>
</dbReference>
<name>A0AAV7M7S4_PLEWA</name>
<gene>
    <name evidence="2" type="ORF">NDU88_004681</name>
</gene>
<evidence type="ECO:0000313" key="2">
    <source>
        <dbReference type="EMBL" id="KAJ1099582.1"/>
    </source>
</evidence>
<feature type="region of interest" description="Disordered" evidence="1">
    <location>
        <begin position="126"/>
        <end position="178"/>
    </location>
</feature>
<proteinExistence type="predicted"/>
<sequence>MDEHSSPSLFSHEENQEEADIWAKFMAMGQAKGLEWAKKMVAAQGVQQQSETSAVTNTDKVQPSDSGLCLLSEESVIAPTKRKRPSRAAARGKLKRTKRTWRAAIYLKVPQLLRKTTDQRQPVRNKRLPVPVGFPSPRGAYPCDEHCNGSGADQPTRKELGLQPHPRSIGAGAAGGTG</sequence>
<protein>
    <submittedName>
        <fullName evidence="2">Uncharacterized protein</fullName>
    </submittedName>
</protein>
<evidence type="ECO:0000313" key="3">
    <source>
        <dbReference type="Proteomes" id="UP001066276"/>
    </source>
</evidence>
<evidence type="ECO:0000256" key="1">
    <source>
        <dbReference type="SAM" id="MobiDB-lite"/>
    </source>
</evidence>
<comment type="caution">
    <text evidence="2">The sequence shown here is derived from an EMBL/GenBank/DDBJ whole genome shotgun (WGS) entry which is preliminary data.</text>
</comment>
<keyword evidence="3" id="KW-1185">Reference proteome</keyword>
<reference evidence="2" key="1">
    <citation type="journal article" date="2022" name="bioRxiv">
        <title>Sequencing and chromosome-scale assembly of the giantPleurodeles waltlgenome.</title>
        <authorList>
            <person name="Brown T."/>
            <person name="Elewa A."/>
            <person name="Iarovenko S."/>
            <person name="Subramanian E."/>
            <person name="Araus A.J."/>
            <person name="Petzold A."/>
            <person name="Susuki M."/>
            <person name="Suzuki K.-i.T."/>
            <person name="Hayashi T."/>
            <person name="Toyoda A."/>
            <person name="Oliveira C."/>
            <person name="Osipova E."/>
            <person name="Leigh N.D."/>
            <person name="Simon A."/>
            <person name="Yun M.H."/>
        </authorList>
    </citation>
    <scope>NUCLEOTIDE SEQUENCE</scope>
    <source>
        <strain evidence="2">20211129_DDA</strain>
        <tissue evidence="2">Liver</tissue>
    </source>
</reference>
<dbReference type="AlphaFoldDB" id="A0AAV7M7S4"/>